<dbReference type="EMBL" id="CABVQD010000008">
    <property type="protein sequence ID" value="VWB67269.1"/>
    <property type="molecule type" value="Genomic_DNA"/>
</dbReference>
<accession>A0A6J5DIX7</accession>
<proteinExistence type="predicted"/>
<evidence type="ECO:0000313" key="2">
    <source>
        <dbReference type="Proteomes" id="UP000494330"/>
    </source>
</evidence>
<name>A0A6J5DIX7_9BURK</name>
<protein>
    <submittedName>
        <fullName evidence="1">Uncharacterized protein</fullName>
    </submittedName>
</protein>
<reference evidence="1 2" key="1">
    <citation type="submission" date="2019-09" db="EMBL/GenBank/DDBJ databases">
        <authorList>
            <person name="Depoorter E."/>
        </authorList>
    </citation>
    <scope>NUCLEOTIDE SEQUENCE [LARGE SCALE GENOMIC DNA]</scope>
    <source>
        <strain evidence="1">LMG 30113</strain>
    </source>
</reference>
<organism evidence="1 2">
    <name type="scientific">Burkholderia paludis</name>
    <dbReference type="NCBI Taxonomy" id="1506587"/>
    <lineage>
        <taxon>Bacteria</taxon>
        <taxon>Pseudomonadati</taxon>
        <taxon>Pseudomonadota</taxon>
        <taxon>Betaproteobacteria</taxon>
        <taxon>Burkholderiales</taxon>
        <taxon>Burkholderiaceae</taxon>
        <taxon>Burkholderia</taxon>
        <taxon>Burkholderia cepacia complex</taxon>
    </lineage>
</organism>
<keyword evidence="2" id="KW-1185">Reference proteome</keyword>
<dbReference type="AlphaFoldDB" id="A0A6J5DIX7"/>
<dbReference type="Proteomes" id="UP000494330">
    <property type="component" value="Unassembled WGS sequence"/>
</dbReference>
<gene>
    <name evidence="1" type="ORF">BPA30113_03013</name>
</gene>
<sequence>MVSSQFVKRLRWSCREISCRLPARTSVASGDAMLTKEISLAAFHPQLGVPGVIRSPSCNTSVNEILAIQFNLASRIRHCLFVIRWQETRWWALAYGHGWLGVPADWGIAVTYRQSGSETSLGTLGLDALSHNWRAMPLSNRDSLALLYCVVAIATLRLLRSDSCFQDFWLSSCFSLSIDRATRFAVTLNRSPRLSECEIDALASQYRVRRIFHGRDPVKPHPVDAAPDDHVSVM</sequence>
<evidence type="ECO:0000313" key="1">
    <source>
        <dbReference type="EMBL" id="VWB67269.1"/>
    </source>
</evidence>